<sequence>MKKPTPNPPETTVPADANTTSPYACEDTRKLHEAADRALDFYLKPTAAIMAAPYVQNQMFQVNPTADTESLLANASESLGSASVMLGDFAALLQGTHRKTLLGIAQVVMLGELAVNRALDNVEPAV</sequence>
<evidence type="ECO:0000313" key="3">
    <source>
        <dbReference type="Proteomes" id="UP000325375"/>
    </source>
</evidence>
<accession>A0A5E7DED9</accession>
<dbReference type="RefSeq" id="WP_150604168.1">
    <property type="nucleotide sequence ID" value="NZ_CABVHX010000018.1"/>
</dbReference>
<dbReference type="AlphaFoldDB" id="A0A5E7DED9"/>
<feature type="compositionally biased region" description="Pro residues" evidence="1">
    <location>
        <begin position="1"/>
        <end position="11"/>
    </location>
</feature>
<evidence type="ECO:0008006" key="4">
    <source>
        <dbReference type="Google" id="ProtNLM"/>
    </source>
</evidence>
<gene>
    <name evidence="2" type="ORF">PS718_03802</name>
</gene>
<proteinExistence type="predicted"/>
<dbReference type="Proteomes" id="UP000325375">
    <property type="component" value="Unassembled WGS sequence"/>
</dbReference>
<organism evidence="2 3">
    <name type="scientific">Pseudomonas fluorescens</name>
    <dbReference type="NCBI Taxonomy" id="294"/>
    <lineage>
        <taxon>Bacteria</taxon>
        <taxon>Pseudomonadati</taxon>
        <taxon>Pseudomonadota</taxon>
        <taxon>Gammaproteobacteria</taxon>
        <taxon>Pseudomonadales</taxon>
        <taxon>Pseudomonadaceae</taxon>
        <taxon>Pseudomonas</taxon>
    </lineage>
</organism>
<evidence type="ECO:0000256" key="1">
    <source>
        <dbReference type="SAM" id="MobiDB-lite"/>
    </source>
</evidence>
<feature type="region of interest" description="Disordered" evidence="1">
    <location>
        <begin position="1"/>
        <end position="23"/>
    </location>
</feature>
<evidence type="ECO:0000313" key="2">
    <source>
        <dbReference type="EMBL" id="VVO15740.1"/>
    </source>
</evidence>
<name>A0A5E7DED9_PSEFL</name>
<dbReference type="EMBL" id="CABVHX010000018">
    <property type="protein sequence ID" value="VVO15740.1"/>
    <property type="molecule type" value="Genomic_DNA"/>
</dbReference>
<dbReference type="Pfam" id="PF19619">
    <property type="entry name" value="DUF6124"/>
    <property type="match status" value="1"/>
</dbReference>
<reference evidence="2 3" key="1">
    <citation type="submission" date="2019-09" db="EMBL/GenBank/DDBJ databases">
        <authorList>
            <person name="Chandra G."/>
            <person name="Truman W A."/>
        </authorList>
    </citation>
    <scope>NUCLEOTIDE SEQUENCE [LARGE SCALE GENOMIC DNA]</scope>
    <source>
        <strain evidence="2">PS718</strain>
    </source>
</reference>
<protein>
    <recommendedName>
        <fullName evidence="4">DUF3077 domain-containing protein</fullName>
    </recommendedName>
</protein>